<keyword evidence="1" id="KW-0472">Membrane</keyword>
<protein>
    <submittedName>
        <fullName evidence="2">Uncharacterized protein</fullName>
    </submittedName>
</protein>
<feature type="transmembrane region" description="Helical" evidence="1">
    <location>
        <begin position="6"/>
        <end position="29"/>
    </location>
</feature>
<evidence type="ECO:0000313" key="3">
    <source>
        <dbReference type="Proteomes" id="UP000770717"/>
    </source>
</evidence>
<accession>A0A8J6JYP6</accession>
<keyword evidence="1" id="KW-1133">Transmembrane helix</keyword>
<evidence type="ECO:0000313" key="2">
    <source>
        <dbReference type="EMBL" id="KAG9472986.1"/>
    </source>
</evidence>
<gene>
    <name evidence="2" type="ORF">GDO78_015614</name>
</gene>
<reference evidence="2" key="1">
    <citation type="thesis" date="2020" institute="ProQuest LLC" country="789 East Eisenhower Parkway, Ann Arbor, MI, USA">
        <title>Comparative Genomics and Chromosome Evolution.</title>
        <authorList>
            <person name="Mudd A.B."/>
        </authorList>
    </citation>
    <scope>NUCLEOTIDE SEQUENCE</scope>
    <source>
        <strain evidence="2">HN-11 Male</strain>
        <tissue evidence="2">Kidney and liver</tissue>
    </source>
</reference>
<name>A0A8J6JYP6_ELECQ</name>
<dbReference type="Proteomes" id="UP000770717">
    <property type="component" value="Unassembled WGS sequence"/>
</dbReference>
<dbReference type="AlphaFoldDB" id="A0A8J6JYP6"/>
<organism evidence="2 3">
    <name type="scientific">Eleutherodactylus coqui</name>
    <name type="common">Puerto Rican coqui</name>
    <dbReference type="NCBI Taxonomy" id="57060"/>
    <lineage>
        <taxon>Eukaryota</taxon>
        <taxon>Metazoa</taxon>
        <taxon>Chordata</taxon>
        <taxon>Craniata</taxon>
        <taxon>Vertebrata</taxon>
        <taxon>Euteleostomi</taxon>
        <taxon>Amphibia</taxon>
        <taxon>Batrachia</taxon>
        <taxon>Anura</taxon>
        <taxon>Neobatrachia</taxon>
        <taxon>Hyloidea</taxon>
        <taxon>Eleutherodactylidae</taxon>
        <taxon>Eleutherodactylinae</taxon>
        <taxon>Eleutherodactylus</taxon>
        <taxon>Eleutherodactylus</taxon>
    </lineage>
</organism>
<keyword evidence="1" id="KW-0812">Transmembrane</keyword>
<proteinExistence type="predicted"/>
<dbReference type="EMBL" id="WNTK01000029">
    <property type="protein sequence ID" value="KAG9472986.1"/>
    <property type="molecule type" value="Genomic_DNA"/>
</dbReference>
<comment type="caution">
    <text evidence="2">The sequence shown here is derived from an EMBL/GenBank/DDBJ whole genome shotgun (WGS) entry which is preliminary data.</text>
</comment>
<dbReference type="OrthoDB" id="8884722at2759"/>
<evidence type="ECO:0000256" key="1">
    <source>
        <dbReference type="SAM" id="Phobius"/>
    </source>
</evidence>
<sequence length="85" mass="10053">MVCEFFLLSSIWFVVVIFWMETISMWLFLCHLFQDRAMYQWGDRCVGCLLVGLYWGRAPGNRGLLFPLQDSCHPPRPDHVHNYKG</sequence>
<keyword evidence="3" id="KW-1185">Reference proteome</keyword>